<accession>A0A0F9DU36</accession>
<comment type="caution">
    <text evidence="1">The sequence shown here is derived from an EMBL/GenBank/DDBJ whole genome shotgun (WGS) entry which is preliminary data.</text>
</comment>
<protein>
    <submittedName>
        <fullName evidence="1">Uncharacterized protein</fullName>
    </submittedName>
</protein>
<dbReference type="EMBL" id="LAZR01040075">
    <property type="protein sequence ID" value="KKL15408.1"/>
    <property type="molecule type" value="Genomic_DNA"/>
</dbReference>
<gene>
    <name evidence="1" type="ORF">LCGC14_2505880</name>
</gene>
<proteinExistence type="predicted"/>
<organism evidence="1">
    <name type="scientific">marine sediment metagenome</name>
    <dbReference type="NCBI Taxonomy" id="412755"/>
    <lineage>
        <taxon>unclassified sequences</taxon>
        <taxon>metagenomes</taxon>
        <taxon>ecological metagenomes</taxon>
    </lineage>
</organism>
<evidence type="ECO:0000313" key="1">
    <source>
        <dbReference type="EMBL" id="KKL15408.1"/>
    </source>
</evidence>
<dbReference type="AlphaFoldDB" id="A0A0F9DU36"/>
<sequence length="261" mass="30749">MKIGHFDLVAIEYRNGFRSSCDFAGIHLWSGERFPTKQEALDYGIKILEKEKARGTKPDRKGKTISEKDLVTKRDILWIRLMELRETDKVPIKYKNDVLMRYVRDMQGREIDDWDKLWKKRRFLGWTRMKQVMEILANKPENTSLLKDIHVTSDPKFMTDFRTRIWPVIRSTCTAMAGHEVLKPKGGLRFFVSGSKSVRVDYTNFLILSGFKKDGKRLIDRQYVDNSLVLQYGLNPKISKDRHPGNIPPIFTDKNSFRYRR</sequence>
<feature type="non-terminal residue" evidence="1">
    <location>
        <position position="261"/>
    </location>
</feature>
<reference evidence="1" key="1">
    <citation type="journal article" date="2015" name="Nature">
        <title>Complex archaea that bridge the gap between prokaryotes and eukaryotes.</title>
        <authorList>
            <person name="Spang A."/>
            <person name="Saw J.H."/>
            <person name="Jorgensen S.L."/>
            <person name="Zaremba-Niedzwiedzka K."/>
            <person name="Martijn J."/>
            <person name="Lind A.E."/>
            <person name="van Eijk R."/>
            <person name="Schleper C."/>
            <person name="Guy L."/>
            <person name="Ettema T.J."/>
        </authorList>
    </citation>
    <scope>NUCLEOTIDE SEQUENCE</scope>
</reference>
<name>A0A0F9DU36_9ZZZZ</name>